<keyword evidence="2" id="KW-1185">Reference proteome</keyword>
<dbReference type="RefSeq" id="WP_181193018.1">
    <property type="nucleotide sequence ID" value="NZ_JABFED010000009.1"/>
</dbReference>
<comment type="caution">
    <text evidence="1">The sequence shown here is derived from an EMBL/GenBank/DDBJ whole genome shotgun (WGS) entry which is preliminary data.</text>
</comment>
<proteinExistence type="predicted"/>
<evidence type="ECO:0000313" key="2">
    <source>
        <dbReference type="Proteomes" id="UP000577408"/>
    </source>
</evidence>
<accession>A0A7H0KBA9</accession>
<reference evidence="1 2" key="1">
    <citation type="submission" date="2020-05" db="EMBL/GenBank/DDBJ databases">
        <title>Descriptions of Corynebacterium xxxx sp. nov., Corynebacterium yyyy sp. nov. and Corynebacterium zzzz sp. nov.</title>
        <authorList>
            <person name="Zhang G."/>
        </authorList>
    </citation>
    <scope>NUCLEOTIDE SEQUENCE [LARGE SCALE GENOMIC DNA]</scope>
    <source>
        <strain evidence="2">zg-913</strain>
    </source>
</reference>
<protein>
    <submittedName>
        <fullName evidence="1">Uncharacterized protein</fullName>
    </submittedName>
</protein>
<evidence type="ECO:0000313" key="1">
    <source>
        <dbReference type="EMBL" id="MBA1838332.1"/>
    </source>
</evidence>
<dbReference type="AlphaFoldDB" id="A0A7H0KBA9"/>
<name>A0A7H0KBA9_9CORY</name>
<gene>
    <name evidence="1" type="ORF">HMA55_10635</name>
</gene>
<organism evidence="1 2">
    <name type="scientific">Corynebacterium wankanglinii</name>
    <dbReference type="NCBI Taxonomy" id="2735136"/>
    <lineage>
        <taxon>Bacteria</taxon>
        <taxon>Bacillati</taxon>
        <taxon>Actinomycetota</taxon>
        <taxon>Actinomycetes</taxon>
        <taxon>Mycobacteriales</taxon>
        <taxon>Corynebacteriaceae</taxon>
        <taxon>Corynebacterium</taxon>
    </lineage>
</organism>
<dbReference type="Proteomes" id="UP000577408">
    <property type="component" value="Unassembled WGS sequence"/>
</dbReference>
<dbReference type="EMBL" id="JABFED010000009">
    <property type="protein sequence ID" value="MBA1838332.1"/>
    <property type="molecule type" value="Genomic_DNA"/>
</dbReference>
<sequence>MIANFKPNVSAGHLRAEVAQWREVDEIPDEFLVLIDPRENPLLTLLQIAKLHAANAWETGCDLTFGDVDDASTRYMAFTYRGSREDFWYGLSVLTEQVILDAEGLEDEHYPSQRAFGRMLMSFGIPPLEVLPAVGVSDDGTVLVDAEWEELM</sequence>